<dbReference type="Pfam" id="PF09095">
    <property type="entry name" value="AmyA-gluTrfs_C"/>
    <property type="match status" value="2"/>
</dbReference>
<dbReference type="SUPFAM" id="SSF74650">
    <property type="entry name" value="Galactose mutarotase-like"/>
    <property type="match status" value="1"/>
</dbReference>
<evidence type="ECO:0000313" key="6">
    <source>
        <dbReference type="EMBL" id="KKM92224.1"/>
    </source>
</evidence>
<dbReference type="InterPro" id="IPR015178">
    <property type="entry name" value="A-amylase/a-glucTrfase_central"/>
</dbReference>
<dbReference type="Pfam" id="PF03065">
    <property type="entry name" value="Glyco_hydro_57"/>
    <property type="match status" value="1"/>
</dbReference>
<dbReference type="InterPro" id="IPR028995">
    <property type="entry name" value="Glyco_hydro_57/38_cen_sf"/>
</dbReference>
<dbReference type="InterPro" id="IPR014718">
    <property type="entry name" value="GH-type_carb-bd"/>
</dbReference>
<evidence type="ECO:0000256" key="1">
    <source>
        <dbReference type="ARBA" id="ARBA00006821"/>
    </source>
</evidence>
<evidence type="ECO:0008006" key="7">
    <source>
        <dbReference type="Google" id="ProtNLM"/>
    </source>
</evidence>
<proteinExistence type="inferred from homology"/>
<evidence type="ECO:0000259" key="3">
    <source>
        <dbReference type="Pfam" id="PF03065"/>
    </source>
</evidence>
<sequence length="725" mass="85650">MDKQLSVCFPLVLHFHQPTGQFDFIFDDVYEKSYGPLIDNIFQFPEVKCNLHFSGNLLEWLIENKPEFIDKLKIMASRGQIEIIGGGYYEPIFAIIPYRDRIAQIKKLSDLIRKEFNLEVKGAWLSERVWEPDYPSFLNDAGLKYVIVDDNHFRSTGITEKDTFYSYITENEGKTLRIFPINEEIRYLTPWKPTYMTVDYLRKAADVEGNRCVLFISDAEKMGVWSTTHKLCYVDGEGHHDGDKGKPFIPAFLEQINNHEWIKSLTLSEYMMQFPAKSLVYLPTASYDKMEEWVLPSKIRGKFKKIRKALKKDEDKNDIYQFLKGGFWRYFLVKYPESNNMHKKMLYVRNKLMYAEESLIKVEDENLTSVILSKINEAWDEIYKSQCNDCYWHGLFGGIYLQFLRFSVYTHLINAEKLIDTINALINPKLTTYIYITPLDFNKDSTTEYIIESDICNLYINPNDGGTIFELDYKPKSYNLLNTLTRWPEAYHESKKLETSEVLTDRFKRNMLRLRFLHDDVTFEQLQSDTYYEFGDFIEGDFRVTSSEKEGKIAILEMEKNGSVKDIITDDRNPVRITKDIYVEDNEIEIRVRVNFNEISGKEAMLNRIIDNLNLAIDIPFFFNGDSNKFYWESNQIELQDDKERDLLEPFQYEGTHFRAIDETYDLRFEFDVISDVTPVKIYKFPIIASAFTDEGYKKIYQGINVNLLFKFDRSFEFQLRLKIF</sequence>
<dbReference type="EMBL" id="LAZR01006422">
    <property type="protein sequence ID" value="KKM92224.1"/>
    <property type="molecule type" value="Genomic_DNA"/>
</dbReference>
<gene>
    <name evidence="6" type="ORF">LCGC14_1220600</name>
</gene>
<reference evidence="6" key="1">
    <citation type="journal article" date="2015" name="Nature">
        <title>Complex archaea that bridge the gap between prokaryotes and eukaryotes.</title>
        <authorList>
            <person name="Spang A."/>
            <person name="Saw J.H."/>
            <person name="Jorgensen S.L."/>
            <person name="Zaremba-Niedzwiedzka K."/>
            <person name="Martijn J."/>
            <person name="Lind A.E."/>
            <person name="van Eijk R."/>
            <person name="Schleper C."/>
            <person name="Guy L."/>
            <person name="Ettema T.J."/>
        </authorList>
    </citation>
    <scope>NUCLEOTIDE SEQUENCE</scope>
</reference>
<dbReference type="GO" id="GO:0003824">
    <property type="term" value="F:catalytic activity"/>
    <property type="evidence" value="ECO:0007669"/>
    <property type="project" value="InterPro"/>
</dbReference>
<dbReference type="GO" id="GO:0030246">
    <property type="term" value="F:carbohydrate binding"/>
    <property type="evidence" value="ECO:0007669"/>
    <property type="project" value="InterPro"/>
</dbReference>
<evidence type="ECO:0000259" key="5">
    <source>
        <dbReference type="Pfam" id="PF09095"/>
    </source>
</evidence>
<feature type="domain" description="Alpha-amylase/4-alpha-glucanotransferase central" evidence="4">
    <location>
        <begin position="326"/>
        <end position="418"/>
    </location>
</feature>
<comment type="similarity">
    <text evidence="1">Belongs to the glycosyl hydrolase 57 family.</text>
</comment>
<dbReference type="InterPro" id="IPR011013">
    <property type="entry name" value="Gal_mutarotase_sf_dom"/>
</dbReference>
<feature type="domain" description="Glycoside hydrolase family 57 N-terminal" evidence="3">
    <location>
        <begin position="25"/>
        <end position="283"/>
    </location>
</feature>
<comment type="caution">
    <text evidence="6">The sequence shown here is derived from an EMBL/GenBank/DDBJ whole genome shotgun (WGS) entry which is preliminary data.</text>
</comment>
<dbReference type="PANTHER" id="PTHR36306">
    <property type="entry name" value="ALPHA-AMYLASE-RELATED-RELATED"/>
    <property type="match status" value="1"/>
</dbReference>
<dbReference type="AlphaFoldDB" id="A0A0F9LBC8"/>
<name>A0A0F9LBC8_9ZZZZ</name>
<feature type="domain" description="Alpha-amylase/4-alpha-glucanotransferase C-terminal" evidence="5">
    <location>
        <begin position="500"/>
        <end position="722"/>
    </location>
</feature>
<dbReference type="InterPro" id="IPR015179">
    <property type="entry name" value="A-amylase/a-glucTrfase_C"/>
</dbReference>
<organism evidence="6">
    <name type="scientific">marine sediment metagenome</name>
    <dbReference type="NCBI Taxonomy" id="412755"/>
    <lineage>
        <taxon>unclassified sequences</taxon>
        <taxon>metagenomes</taxon>
        <taxon>ecological metagenomes</taxon>
    </lineage>
</organism>
<dbReference type="SUPFAM" id="SSF88713">
    <property type="entry name" value="Glycoside hydrolase/deacetylase"/>
    <property type="match status" value="1"/>
</dbReference>
<evidence type="ECO:0000259" key="4">
    <source>
        <dbReference type="Pfam" id="PF09094"/>
    </source>
</evidence>
<dbReference type="GO" id="GO:0005975">
    <property type="term" value="P:carbohydrate metabolic process"/>
    <property type="evidence" value="ECO:0007669"/>
    <property type="project" value="InterPro"/>
</dbReference>
<dbReference type="Pfam" id="PF09094">
    <property type="entry name" value="AmyA-A_glucT_m"/>
    <property type="match status" value="1"/>
</dbReference>
<feature type="domain" description="Alpha-amylase/4-alpha-glucanotransferase C-terminal" evidence="5">
    <location>
        <begin position="440"/>
        <end position="495"/>
    </location>
</feature>
<dbReference type="InterPro" id="IPR052046">
    <property type="entry name" value="GH57_Enzymes"/>
</dbReference>
<dbReference type="Gene3D" id="2.70.98.10">
    <property type="match status" value="1"/>
</dbReference>
<dbReference type="InterPro" id="IPR011330">
    <property type="entry name" value="Glyco_hydro/deAcase_b/a-brl"/>
</dbReference>
<dbReference type="InterPro" id="IPR004300">
    <property type="entry name" value="Glyco_hydro_57_N"/>
</dbReference>
<keyword evidence="2" id="KW-0119">Carbohydrate metabolism</keyword>
<evidence type="ECO:0000256" key="2">
    <source>
        <dbReference type="ARBA" id="ARBA00023277"/>
    </source>
</evidence>
<dbReference type="Gene3D" id="3.20.110.20">
    <property type="match status" value="1"/>
</dbReference>
<dbReference type="PANTHER" id="PTHR36306:SF1">
    <property type="entry name" value="ALPHA-AMYLASE-RELATED"/>
    <property type="match status" value="1"/>
</dbReference>
<accession>A0A0F9LBC8</accession>
<dbReference type="SUPFAM" id="SSF88688">
    <property type="entry name" value="Families 57/38 glycoside transferase middle domain"/>
    <property type="match status" value="1"/>
</dbReference>
<protein>
    <recommendedName>
        <fullName evidence="7">Glycoside hydrolase family 57 N-terminal domain-containing protein</fullName>
    </recommendedName>
</protein>